<protein>
    <submittedName>
        <fullName evidence="2">Uncharacterized protein</fullName>
    </submittedName>
</protein>
<dbReference type="EMBL" id="FWFG01000048">
    <property type="protein sequence ID" value="SLM90542.1"/>
    <property type="molecule type" value="Genomic_DNA"/>
</dbReference>
<organism evidence="2 3">
    <name type="scientific">Brachybacterium nesterenkovii</name>
    <dbReference type="NCBI Taxonomy" id="47847"/>
    <lineage>
        <taxon>Bacteria</taxon>
        <taxon>Bacillati</taxon>
        <taxon>Actinomycetota</taxon>
        <taxon>Actinomycetes</taxon>
        <taxon>Micrococcales</taxon>
        <taxon>Dermabacteraceae</taxon>
        <taxon>Brachybacterium</taxon>
    </lineage>
</organism>
<feature type="transmembrane region" description="Helical" evidence="1">
    <location>
        <begin position="109"/>
        <end position="129"/>
    </location>
</feature>
<keyword evidence="1" id="KW-0812">Transmembrane</keyword>
<keyword evidence="3" id="KW-1185">Reference proteome</keyword>
<evidence type="ECO:0000256" key="1">
    <source>
        <dbReference type="SAM" id="Phobius"/>
    </source>
</evidence>
<evidence type="ECO:0000313" key="2">
    <source>
        <dbReference type="EMBL" id="SLM90542.1"/>
    </source>
</evidence>
<feature type="transmembrane region" description="Helical" evidence="1">
    <location>
        <begin position="136"/>
        <end position="160"/>
    </location>
</feature>
<keyword evidence="1" id="KW-0472">Membrane</keyword>
<sequence>MVFLLGIAASIPTALISALIIRSLLNAPGEMGAGYLLARLVPFGTALAVTAVLVVGIWLMRTPVASRAWATGAVVGALVWGIGAAYVLSLFAGMALAQMEVETFRVFHLLSTGVIGLIEVSLVIGAWVLARRYRPILLLGAVVVAVAATVCSTAVSFLFLHSFAMYAGYLLGLVPTVVSVVIQLLGIGALALLARRVHR</sequence>
<feature type="transmembrane region" description="Helical" evidence="1">
    <location>
        <begin position="72"/>
        <end position="97"/>
    </location>
</feature>
<evidence type="ECO:0000313" key="3">
    <source>
        <dbReference type="Proteomes" id="UP000195981"/>
    </source>
</evidence>
<dbReference type="Proteomes" id="UP000195981">
    <property type="component" value="Unassembled WGS sequence"/>
</dbReference>
<reference evidence="2 3" key="1">
    <citation type="submission" date="2017-02" db="EMBL/GenBank/DDBJ databases">
        <authorList>
            <person name="Peterson S.W."/>
        </authorList>
    </citation>
    <scope>NUCLEOTIDE SEQUENCE [LARGE SCALE GENOMIC DNA]</scope>
    <source>
        <strain evidence="2 3">CIP104813</strain>
    </source>
</reference>
<keyword evidence="1" id="KW-1133">Transmembrane helix</keyword>
<name>A0A1X6WXP3_9MICO</name>
<feature type="transmembrane region" description="Helical" evidence="1">
    <location>
        <begin position="166"/>
        <end position="193"/>
    </location>
</feature>
<gene>
    <name evidence="2" type="ORF">FM110_05170</name>
</gene>
<proteinExistence type="predicted"/>
<accession>A0A1X6WXP3</accession>
<dbReference type="AlphaFoldDB" id="A0A1X6WXP3"/>
<feature type="transmembrane region" description="Helical" evidence="1">
    <location>
        <begin position="34"/>
        <end position="60"/>
    </location>
</feature>
<dbReference type="RefSeq" id="WP_087103298.1">
    <property type="nucleotide sequence ID" value="NZ_FWFG01000048.1"/>
</dbReference>